<gene>
    <name evidence="1" type="ORF">Pcinc_002944</name>
</gene>
<dbReference type="InterPro" id="IPR012337">
    <property type="entry name" value="RNaseH-like_sf"/>
</dbReference>
<comment type="caution">
    <text evidence="1">The sequence shown here is derived from an EMBL/GenBank/DDBJ whole genome shotgun (WGS) entry which is preliminary data.</text>
</comment>
<evidence type="ECO:0000313" key="2">
    <source>
        <dbReference type="Proteomes" id="UP001286313"/>
    </source>
</evidence>
<sequence>MAQADGVAGSPVFSPDLELPPGSLVGRRLCNHSSSTWCELYAILDAVSLVCQVNAAIFCDSKPALHSLSSVQPIHSTVVQLILSFLALLRHRNFTVKMLSVPSHVGLRHNGTVDRLAKEACHLPPRGVGRPLSLTCYLSRIRSAALLPVWRRMDAERPFSISITLYEFVCHHKYIYHRRGLMVRRHNVVSARLRLGYQPLWQVAGMQGEPPFTECHLCQVPRANTIEH</sequence>
<name>A0AAE1L538_PETCI</name>
<organism evidence="1 2">
    <name type="scientific">Petrolisthes cinctipes</name>
    <name type="common">Flat porcelain crab</name>
    <dbReference type="NCBI Taxonomy" id="88211"/>
    <lineage>
        <taxon>Eukaryota</taxon>
        <taxon>Metazoa</taxon>
        <taxon>Ecdysozoa</taxon>
        <taxon>Arthropoda</taxon>
        <taxon>Crustacea</taxon>
        <taxon>Multicrustacea</taxon>
        <taxon>Malacostraca</taxon>
        <taxon>Eumalacostraca</taxon>
        <taxon>Eucarida</taxon>
        <taxon>Decapoda</taxon>
        <taxon>Pleocyemata</taxon>
        <taxon>Anomura</taxon>
        <taxon>Galatheoidea</taxon>
        <taxon>Porcellanidae</taxon>
        <taxon>Petrolisthes</taxon>
    </lineage>
</organism>
<proteinExistence type="predicted"/>
<evidence type="ECO:0000313" key="1">
    <source>
        <dbReference type="EMBL" id="KAK3893260.1"/>
    </source>
</evidence>
<dbReference type="AlphaFoldDB" id="A0AAE1L538"/>
<dbReference type="GO" id="GO:0003676">
    <property type="term" value="F:nucleic acid binding"/>
    <property type="evidence" value="ECO:0007669"/>
    <property type="project" value="InterPro"/>
</dbReference>
<dbReference type="Gene3D" id="3.30.420.10">
    <property type="entry name" value="Ribonuclease H-like superfamily/Ribonuclease H"/>
    <property type="match status" value="1"/>
</dbReference>
<keyword evidence="2" id="KW-1185">Reference proteome</keyword>
<reference evidence="1" key="1">
    <citation type="submission" date="2023-10" db="EMBL/GenBank/DDBJ databases">
        <title>Genome assemblies of two species of porcelain crab, Petrolisthes cinctipes and Petrolisthes manimaculis (Anomura: Porcellanidae).</title>
        <authorList>
            <person name="Angst P."/>
        </authorList>
    </citation>
    <scope>NUCLEOTIDE SEQUENCE</scope>
    <source>
        <strain evidence="1">PB745_01</strain>
        <tissue evidence="1">Gill</tissue>
    </source>
</reference>
<dbReference type="InterPro" id="IPR036397">
    <property type="entry name" value="RNaseH_sf"/>
</dbReference>
<accession>A0AAE1L538</accession>
<dbReference type="EMBL" id="JAWQEG010000218">
    <property type="protein sequence ID" value="KAK3893260.1"/>
    <property type="molecule type" value="Genomic_DNA"/>
</dbReference>
<dbReference type="Proteomes" id="UP001286313">
    <property type="component" value="Unassembled WGS sequence"/>
</dbReference>
<protein>
    <recommendedName>
        <fullName evidence="3">RNase H type-1 domain-containing protein</fullName>
    </recommendedName>
</protein>
<dbReference type="SUPFAM" id="SSF53098">
    <property type="entry name" value="Ribonuclease H-like"/>
    <property type="match status" value="1"/>
</dbReference>
<evidence type="ECO:0008006" key="3">
    <source>
        <dbReference type="Google" id="ProtNLM"/>
    </source>
</evidence>